<proteinExistence type="predicted"/>
<feature type="region of interest" description="Disordered" evidence="1">
    <location>
        <begin position="1"/>
        <end position="28"/>
    </location>
</feature>
<dbReference type="EMBL" id="CABFNB010000145">
    <property type="protein sequence ID" value="VTZ64921.1"/>
    <property type="molecule type" value="Genomic_DNA"/>
</dbReference>
<accession>A0A508X9S1</accession>
<reference evidence="2" key="1">
    <citation type="submission" date="2019-06" db="EMBL/GenBank/DDBJ databases">
        <authorList>
            <person name="Le Quere A."/>
            <person name="Colella S."/>
        </authorList>
    </citation>
    <scope>NUCLEOTIDE SEQUENCE</scope>
    <source>
        <strain evidence="2">EmedicaeMD41</strain>
    </source>
</reference>
<evidence type="ECO:0000313" key="2">
    <source>
        <dbReference type="EMBL" id="VTZ64921.1"/>
    </source>
</evidence>
<protein>
    <submittedName>
        <fullName evidence="2">Uncharacterized protein</fullName>
    </submittedName>
</protein>
<evidence type="ECO:0000256" key="1">
    <source>
        <dbReference type="SAM" id="MobiDB-lite"/>
    </source>
</evidence>
<dbReference type="AlphaFoldDB" id="A0A508X9S1"/>
<organism evidence="2">
    <name type="scientific">Sinorhizobium medicae</name>
    <dbReference type="NCBI Taxonomy" id="110321"/>
    <lineage>
        <taxon>Bacteria</taxon>
        <taxon>Pseudomonadati</taxon>
        <taxon>Pseudomonadota</taxon>
        <taxon>Alphaproteobacteria</taxon>
        <taxon>Hyphomicrobiales</taxon>
        <taxon>Rhizobiaceae</taxon>
        <taxon>Sinorhizobium/Ensifer group</taxon>
        <taxon>Sinorhizobium</taxon>
    </lineage>
</organism>
<name>A0A508X9S1_9HYPH</name>
<sequence>MVHRDAHRFESSERHRRSTGSSVRSRGKYVSRDMSLAVPGADAGACSAADATATEVDDHDHTIELTTEIVLFAIEWAENFTYIIYAVKVHNLARADFKAATAADAGRTVDGG</sequence>
<gene>
    <name evidence="2" type="ORF">EMEDMD4_750008</name>
</gene>
<dbReference type="Proteomes" id="UP000507954">
    <property type="component" value="Unassembled WGS sequence"/>
</dbReference>